<dbReference type="EMBL" id="JABSTQ010011326">
    <property type="protein sequence ID" value="KAG0412768.1"/>
    <property type="molecule type" value="Genomic_DNA"/>
</dbReference>
<gene>
    <name evidence="1" type="ORF">HPB47_010087</name>
</gene>
<comment type="caution">
    <text evidence="1">The sequence shown here is derived from an EMBL/GenBank/DDBJ whole genome shotgun (WGS) entry which is preliminary data.</text>
</comment>
<sequence length="107" mass="10813">MSGQSAGSAQTSSMGSCGSGQVAALIPTGTVIQGLREGLRLAAAIQAPRSGSQAVVFHGGRCSWQVVILGQRRSSHEIVHFGNASSMLTPHGVSSARCGGKEHDGSP</sequence>
<name>A0AC60P020_IXOPE</name>
<organism evidence="1 2">
    <name type="scientific">Ixodes persulcatus</name>
    <name type="common">Taiga tick</name>
    <dbReference type="NCBI Taxonomy" id="34615"/>
    <lineage>
        <taxon>Eukaryota</taxon>
        <taxon>Metazoa</taxon>
        <taxon>Ecdysozoa</taxon>
        <taxon>Arthropoda</taxon>
        <taxon>Chelicerata</taxon>
        <taxon>Arachnida</taxon>
        <taxon>Acari</taxon>
        <taxon>Parasitiformes</taxon>
        <taxon>Ixodida</taxon>
        <taxon>Ixodoidea</taxon>
        <taxon>Ixodidae</taxon>
        <taxon>Ixodinae</taxon>
        <taxon>Ixodes</taxon>
    </lineage>
</organism>
<accession>A0AC60P020</accession>
<proteinExistence type="predicted"/>
<dbReference type="Proteomes" id="UP000805193">
    <property type="component" value="Unassembled WGS sequence"/>
</dbReference>
<reference evidence="1 2" key="1">
    <citation type="journal article" date="2020" name="Cell">
        <title>Large-Scale Comparative Analyses of Tick Genomes Elucidate Their Genetic Diversity and Vector Capacities.</title>
        <authorList>
            <consortium name="Tick Genome and Microbiome Consortium (TIGMIC)"/>
            <person name="Jia N."/>
            <person name="Wang J."/>
            <person name="Shi W."/>
            <person name="Du L."/>
            <person name="Sun Y."/>
            <person name="Zhan W."/>
            <person name="Jiang J.F."/>
            <person name="Wang Q."/>
            <person name="Zhang B."/>
            <person name="Ji P."/>
            <person name="Bell-Sakyi L."/>
            <person name="Cui X.M."/>
            <person name="Yuan T.T."/>
            <person name="Jiang B.G."/>
            <person name="Yang W.F."/>
            <person name="Lam T.T."/>
            <person name="Chang Q.C."/>
            <person name="Ding S.J."/>
            <person name="Wang X.J."/>
            <person name="Zhu J.G."/>
            <person name="Ruan X.D."/>
            <person name="Zhao L."/>
            <person name="Wei J.T."/>
            <person name="Ye R.Z."/>
            <person name="Que T.C."/>
            <person name="Du C.H."/>
            <person name="Zhou Y.H."/>
            <person name="Cheng J.X."/>
            <person name="Dai P.F."/>
            <person name="Guo W.B."/>
            <person name="Han X.H."/>
            <person name="Huang E.J."/>
            <person name="Li L.F."/>
            <person name="Wei W."/>
            <person name="Gao Y.C."/>
            <person name="Liu J.Z."/>
            <person name="Shao H.Z."/>
            <person name="Wang X."/>
            <person name="Wang C.C."/>
            <person name="Yang T.C."/>
            <person name="Huo Q.B."/>
            <person name="Li W."/>
            <person name="Chen H.Y."/>
            <person name="Chen S.E."/>
            <person name="Zhou L.G."/>
            <person name="Ni X.B."/>
            <person name="Tian J.H."/>
            <person name="Sheng Y."/>
            <person name="Liu T."/>
            <person name="Pan Y.S."/>
            <person name="Xia L.Y."/>
            <person name="Li J."/>
            <person name="Zhao F."/>
            <person name="Cao W.C."/>
        </authorList>
    </citation>
    <scope>NUCLEOTIDE SEQUENCE [LARGE SCALE GENOMIC DNA]</scope>
    <source>
        <strain evidence="1">Iper-2018</strain>
    </source>
</reference>
<protein>
    <submittedName>
        <fullName evidence="1">Uncharacterized protein</fullName>
    </submittedName>
</protein>
<evidence type="ECO:0000313" key="2">
    <source>
        <dbReference type="Proteomes" id="UP000805193"/>
    </source>
</evidence>
<evidence type="ECO:0000313" key="1">
    <source>
        <dbReference type="EMBL" id="KAG0412768.1"/>
    </source>
</evidence>
<keyword evidence="2" id="KW-1185">Reference proteome</keyword>